<dbReference type="RefSeq" id="WP_200265698.1">
    <property type="nucleotide sequence ID" value="NZ_JAENHN010000002.1"/>
</dbReference>
<reference evidence="2" key="1">
    <citation type="submission" date="2021-01" db="EMBL/GenBank/DDBJ databases">
        <title>Genome public.</title>
        <authorList>
            <person name="Liu C."/>
            <person name="Sun Q."/>
        </authorList>
    </citation>
    <scope>NUCLEOTIDE SEQUENCE [LARGE SCALE GENOMIC DNA]</scope>
    <source>
        <strain evidence="2">YIM B02505</strain>
    </source>
</reference>
<name>A0ABS1EIE0_9CLOT</name>
<keyword evidence="2" id="KW-1185">Reference proteome</keyword>
<dbReference type="Proteomes" id="UP000596739">
    <property type="component" value="Unassembled WGS sequence"/>
</dbReference>
<evidence type="ECO:0000313" key="2">
    <source>
        <dbReference type="Proteomes" id="UP000596739"/>
    </source>
</evidence>
<sequence>MEEKKSIIFNSSKIAQAIMNAAGICGELYVSDFKEEISELVSKKIEEIKGDIEKNNIKTLSKKLGYKLNTSRLKKVEVDFRLRKIAYEIIESKKFKDDIDNRVACRSKILFLSRFSIIEGNISNEDDFFRELVELVNEVTIEELFSQVKMRENDLLINILFEKKEISTLKSILLRMMKYIKLNYKNSILSFIKDIIISIIANIITKTNLKPKNRSVKSSCYYFA</sequence>
<gene>
    <name evidence="1" type="ORF">JHL18_00615</name>
</gene>
<accession>A0ABS1EIE0</accession>
<protein>
    <submittedName>
        <fullName evidence="1">Uncharacterized protein</fullName>
    </submittedName>
</protein>
<organism evidence="1 2">
    <name type="scientific">Clostridium yunnanense</name>
    <dbReference type="NCBI Taxonomy" id="2800325"/>
    <lineage>
        <taxon>Bacteria</taxon>
        <taxon>Bacillati</taxon>
        <taxon>Bacillota</taxon>
        <taxon>Clostridia</taxon>
        <taxon>Eubacteriales</taxon>
        <taxon>Clostridiaceae</taxon>
        <taxon>Clostridium</taxon>
    </lineage>
</organism>
<proteinExistence type="predicted"/>
<dbReference type="EMBL" id="JAENHN010000002">
    <property type="protein sequence ID" value="MBK1809150.1"/>
    <property type="molecule type" value="Genomic_DNA"/>
</dbReference>
<evidence type="ECO:0000313" key="1">
    <source>
        <dbReference type="EMBL" id="MBK1809150.1"/>
    </source>
</evidence>
<comment type="caution">
    <text evidence="1">The sequence shown here is derived from an EMBL/GenBank/DDBJ whole genome shotgun (WGS) entry which is preliminary data.</text>
</comment>